<dbReference type="GO" id="GO:0005815">
    <property type="term" value="C:microtubule organizing center"/>
    <property type="evidence" value="ECO:0007669"/>
    <property type="project" value="UniProtKB-ARBA"/>
</dbReference>
<feature type="domain" description="EF-hand" evidence="6">
    <location>
        <begin position="164"/>
        <end position="199"/>
    </location>
</feature>
<evidence type="ECO:0000256" key="4">
    <source>
        <dbReference type="ARBA" id="ARBA00022837"/>
    </source>
</evidence>
<proteinExistence type="inferred from homology"/>
<keyword evidence="8" id="KW-1185">Reference proteome</keyword>
<dbReference type="FunFam" id="1.10.238.10:FF:000077">
    <property type="entry name" value="Centrin 1"/>
    <property type="match status" value="1"/>
</dbReference>
<evidence type="ECO:0000259" key="6">
    <source>
        <dbReference type="PROSITE" id="PS50222"/>
    </source>
</evidence>
<name>A0A8X7X7T8_POLSE</name>
<keyword evidence="3" id="KW-0677">Repeat</keyword>
<feature type="region of interest" description="Disordered" evidence="5">
    <location>
        <begin position="59"/>
        <end position="90"/>
    </location>
</feature>
<dbReference type="SUPFAM" id="SSF47473">
    <property type="entry name" value="EF-hand"/>
    <property type="match status" value="1"/>
</dbReference>
<dbReference type="InterPro" id="IPR011992">
    <property type="entry name" value="EF-hand-dom_pair"/>
</dbReference>
<feature type="domain" description="EF-hand" evidence="6">
    <location>
        <begin position="200"/>
        <end position="235"/>
    </location>
</feature>
<dbReference type="PROSITE" id="PS50222">
    <property type="entry name" value="EF_HAND_2"/>
    <property type="match status" value="4"/>
</dbReference>
<evidence type="ECO:0000256" key="1">
    <source>
        <dbReference type="ARBA" id="ARBA00005253"/>
    </source>
</evidence>
<comment type="caution">
    <text evidence="7">The sequence shown here is derived from an EMBL/GenBank/DDBJ whole genome shotgun (WGS) entry which is preliminary data.</text>
</comment>
<sequence>MQDKVIVKTVSRLSAETQDSRRLVIFAPSVVRANVPHPINEGIYTNLNRSKTNEISCRSNAKGRASNYKKPSLGATSQRKKAGPKPELTEEQKQEIREAFDLFDTDGSGYIDVKELKVAMRALGFEPKKEEIKKMIAEIDKESTGKIDFSDFLGVMTQKMAEKDSKEEILKAFRLFDDDETGKISFRNLKRVAKELGENLTDEELQEMIDEADRDGDGEVNEQEFLRIMKKTSLY</sequence>
<evidence type="ECO:0000256" key="5">
    <source>
        <dbReference type="SAM" id="MobiDB-lite"/>
    </source>
</evidence>
<accession>A0A8X7X7T8</accession>
<comment type="similarity">
    <text evidence="1">Belongs to the centrin family.</text>
</comment>
<dbReference type="AlphaFoldDB" id="A0A8X7X7T8"/>
<evidence type="ECO:0000256" key="2">
    <source>
        <dbReference type="ARBA" id="ARBA00022723"/>
    </source>
</evidence>
<keyword evidence="4" id="KW-0106">Calcium</keyword>
<dbReference type="InterPro" id="IPR002048">
    <property type="entry name" value="EF_hand_dom"/>
</dbReference>
<dbReference type="EMBL" id="JAATIS010003638">
    <property type="protein sequence ID" value="KAG2463830.1"/>
    <property type="molecule type" value="Genomic_DNA"/>
</dbReference>
<organism evidence="7 8">
    <name type="scientific">Polypterus senegalus</name>
    <name type="common">Senegal bichir</name>
    <dbReference type="NCBI Taxonomy" id="55291"/>
    <lineage>
        <taxon>Eukaryota</taxon>
        <taxon>Metazoa</taxon>
        <taxon>Chordata</taxon>
        <taxon>Craniata</taxon>
        <taxon>Vertebrata</taxon>
        <taxon>Euteleostomi</taxon>
        <taxon>Actinopterygii</taxon>
        <taxon>Polypteriformes</taxon>
        <taxon>Polypteridae</taxon>
        <taxon>Polypterus</taxon>
    </lineage>
</organism>
<evidence type="ECO:0000313" key="8">
    <source>
        <dbReference type="Proteomes" id="UP000886611"/>
    </source>
</evidence>
<dbReference type="Pfam" id="PF13499">
    <property type="entry name" value="EF-hand_7"/>
    <property type="match status" value="2"/>
</dbReference>
<feature type="non-terminal residue" evidence="7">
    <location>
        <position position="1"/>
    </location>
</feature>
<dbReference type="PANTHER" id="PTHR23050">
    <property type="entry name" value="CALCIUM BINDING PROTEIN"/>
    <property type="match status" value="1"/>
</dbReference>
<dbReference type="PROSITE" id="PS00039">
    <property type="entry name" value="DEAD_ATP_HELICASE"/>
    <property type="match status" value="1"/>
</dbReference>
<evidence type="ECO:0000313" key="7">
    <source>
        <dbReference type="EMBL" id="KAG2463830.1"/>
    </source>
</evidence>
<dbReference type="Proteomes" id="UP000886611">
    <property type="component" value="Unassembled WGS sequence"/>
</dbReference>
<dbReference type="PROSITE" id="PS00018">
    <property type="entry name" value="EF_HAND_1"/>
    <property type="match status" value="2"/>
</dbReference>
<dbReference type="Gene3D" id="1.10.238.10">
    <property type="entry name" value="EF-hand"/>
    <property type="match status" value="2"/>
</dbReference>
<dbReference type="CDD" id="cd00051">
    <property type="entry name" value="EFh"/>
    <property type="match status" value="2"/>
</dbReference>
<dbReference type="GO" id="GO:0005509">
    <property type="term" value="F:calcium ion binding"/>
    <property type="evidence" value="ECO:0007669"/>
    <property type="project" value="InterPro"/>
</dbReference>
<keyword evidence="2" id="KW-0479">Metal-binding</keyword>
<feature type="domain" description="EF-hand" evidence="6">
    <location>
        <begin position="127"/>
        <end position="162"/>
    </location>
</feature>
<gene>
    <name evidence="7" type="primary">Cetn2_1</name>
    <name evidence="7" type="ORF">GTO96_0002734</name>
</gene>
<dbReference type="InterPro" id="IPR018247">
    <property type="entry name" value="EF_Hand_1_Ca_BS"/>
</dbReference>
<feature type="non-terminal residue" evidence="7">
    <location>
        <position position="235"/>
    </location>
</feature>
<evidence type="ECO:0000256" key="3">
    <source>
        <dbReference type="ARBA" id="ARBA00022737"/>
    </source>
</evidence>
<feature type="domain" description="EF-hand" evidence="6">
    <location>
        <begin position="91"/>
        <end position="126"/>
    </location>
</feature>
<dbReference type="SMART" id="SM00054">
    <property type="entry name" value="EFh"/>
    <property type="match status" value="4"/>
</dbReference>
<reference evidence="7 8" key="1">
    <citation type="journal article" date="2021" name="Cell">
        <title>Tracing the genetic footprints of vertebrate landing in non-teleost ray-finned fishes.</title>
        <authorList>
            <person name="Bi X."/>
            <person name="Wang K."/>
            <person name="Yang L."/>
            <person name="Pan H."/>
            <person name="Jiang H."/>
            <person name="Wei Q."/>
            <person name="Fang M."/>
            <person name="Yu H."/>
            <person name="Zhu C."/>
            <person name="Cai Y."/>
            <person name="He Y."/>
            <person name="Gan X."/>
            <person name="Zeng H."/>
            <person name="Yu D."/>
            <person name="Zhu Y."/>
            <person name="Jiang H."/>
            <person name="Qiu Q."/>
            <person name="Yang H."/>
            <person name="Zhang Y.E."/>
            <person name="Wang W."/>
            <person name="Zhu M."/>
            <person name="He S."/>
            <person name="Zhang G."/>
        </authorList>
    </citation>
    <scope>NUCLEOTIDE SEQUENCE [LARGE SCALE GENOMIC DNA]</scope>
    <source>
        <strain evidence="7">Bchr_013</strain>
    </source>
</reference>
<protein>
    <submittedName>
        <fullName evidence="7">CETN2 protein</fullName>
    </submittedName>
</protein>
<dbReference type="FunFam" id="1.10.238.10:FF:000070">
    <property type="entry name" value="Centrin-1"/>
    <property type="match status" value="1"/>
</dbReference>
<dbReference type="InterPro" id="IPR000629">
    <property type="entry name" value="RNA-helicase_DEAD-box_CS"/>
</dbReference>
<dbReference type="InterPro" id="IPR050145">
    <property type="entry name" value="Centrin_CML-like"/>
</dbReference>